<reference evidence="2" key="2">
    <citation type="submission" date="2020-10" db="UniProtKB">
        <authorList>
            <consortium name="WormBaseParasite"/>
        </authorList>
    </citation>
    <scope>IDENTIFICATION</scope>
</reference>
<protein>
    <submittedName>
        <fullName evidence="2">Centromere protein W</fullName>
    </submittedName>
</protein>
<name>A0A7E4ZQH5_PANRE</name>
<dbReference type="InterPro" id="IPR009072">
    <property type="entry name" value="Histone-fold"/>
</dbReference>
<proteinExistence type="predicted"/>
<evidence type="ECO:0000313" key="2">
    <source>
        <dbReference type="WBParaSite" id="Pan_g11372.t1"/>
    </source>
</evidence>
<accession>A0A7E4ZQH5</accession>
<dbReference type="GO" id="GO:0046982">
    <property type="term" value="F:protein heterodimerization activity"/>
    <property type="evidence" value="ECO:0007669"/>
    <property type="project" value="InterPro"/>
</dbReference>
<keyword evidence="1" id="KW-1185">Reference proteome</keyword>
<organism evidence="1 2">
    <name type="scientific">Panagrellus redivivus</name>
    <name type="common">Microworm</name>
    <dbReference type="NCBI Taxonomy" id="6233"/>
    <lineage>
        <taxon>Eukaryota</taxon>
        <taxon>Metazoa</taxon>
        <taxon>Ecdysozoa</taxon>
        <taxon>Nematoda</taxon>
        <taxon>Chromadorea</taxon>
        <taxon>Rhabditida</taxon>
        <taxon>Tylenchina</taxon>
        <taxon>Panagrolaimomorpha</taxon>
        <taxon>Panagrolaimoidea</taxon>
        <taxon>Panagrolaimidae</taxon>
        <taxon>Panagrellus</taxon>
    </lineage>
</organism>
<sequence length="86" mass="9977">MAKPRTKKVRFNPNLKSSSFILRALRENNLKYKKMRKRAVKKLAAATELFIYELLMSVSTECRADGITKCKAKHLDQAIPHVLFNR</sequence>
<dbReference type="AlphaFoldDB" id="A0A7E4ZQH5"/>
<dbReference type="WBParaSite" id="Pan_g11372.t1">
    <property type="protein sequence ID" value="Pan_g11372.t1"/>
    <property type="gene ID" value="Pan_g11372"/>
</dbReference>
<dbReference type="SUPFAM" id="SSF47113">
    <property type="entry name" value="Histone-fold"/>
    <property type="match status" value="1"/>
</dbReference>
<evidence type="ECO:0000313" key="1">
    <source>
        <dbReference type="Proteomes" id="UP000492821"/>
    </source>
</evidence>
<reference evidence="1" key="1">
    <citation type="journal article" date="2013" name="Genetics">
        <title>The draft genome and transcriptome of Panagrellus redivivus are shaped by the harsh demands of a free-living lifestyle.</title>
        <authorList>
            <person name="Srinivasan J."/>
            <person name="Dillman A.R."/>
            <person name="Macchietto M.G."/>
            <person name="Heikkinen L."/>
            <person name="Lakso M."/>
            <person name="Fracchia K.M."/>
            <person name="Antoshechkin I."/>
            <person name="Mortazavi A."/>
            <person name="Wong G."/>
            <person name="Sternberg P.W."/>
        </authorList>
    </citation>
    <scope>NUCLEOTIDE SEQUENCE [LARGE SCALE GENOMIC DNA]</scope>
    <source>
        <strain evidence="1">MT8872</strain>
    </source>
</reference>
<dbReference type="Proteomes" id="UP000492821">
    <property type="component" value="Unassembled WGS sequence"/>
</dbReference>